<keyword evidence="2" id="KW-1185">Reference proteome</keyword>
<dbReference type="EMBL" id="JAHUTJ010059072">
    <property type="protein sequence ID" value="MED6287701.1"/>
    <property type="molecule type" value="Genomic_DNA"/>
</dbReference>
<organism evidence="1 2">
    <name type="scientific">Characodon lateralis</name>
    <dbReference type="NCBI Taxonomy" id="208331"/>
    <lineage>
        <taxon>Eukaryota</taxon>
        <taxon>Metazoa</taxon>
        <taxon>Chordata</taxon>
        <taxon>Craniata</taxon>
        <taxon>Vertebrata</taxon>
        <taxon>Euteleostomi</taxon>
        <taxon>Actinopterygii</taxon>
        <taxon>Neopterygii</taxon>
        <taxon>Teleostei</taxon>
        <taxon>Neoteleostei</taxon>
        <taxon>Acanthomorphata</taxon>
        <taxon>Ovalentaria</taxon>
        <taxon>Atherinomorphae</taxon>
        <taxon>Cyprinodontiformes</taxon>
        <taxon>Goodeidae</taxon>
        <taxon>Characodon</taxon>
    </lineage>
</organism>
<evidence type="ECO:0000313" key="2">
    <source>
        <dbReference type="Proteomes" id="UP001352852"/>
    </source>
</evidence>
<reference evidence="1 2" key="1">
    <citation type="submission" date="2021-06" db="EMBL/GenBank/DDBJ databases">
        <authorList>
            <person name="Palmer J.M."/>
        </authorList>
    </citation>
    <scope>NUCLEOTIDE SEQUENCE [LARGE SCALE GENOMIC DNA]</scope>
    <source>
        <strain evidence="1 2">CL_MEX2019</strain>
        <tissue evidence="1">Muscle</tissue>
    </source>
</reference>
<gene>
    <name evidence="1" type="ORF">CHARACLAT_018962</name>
</gene>
<accession>A0ABU7ELQ2</accession>
<comment type="caution">
    <text evidence="1">The sequence shown here is derived from an EMBL/GenBank/DDBJ whole genome shotgun (WGS) entry which is preliminary data.</text>
</comment>
<dbReference type="Proteomes" id="UP001352852">
    <property type="component" value="Unassembled WGS sequence"/>
</dbReference>
<sequence length="71" mass="8166">MDDLESRIHLKLSTKTCVSEQVNIPTPNSEKPYLTTSDHLLRVIIIPEEEKEKYCILQSVLRPCFRPQPSG</sequence>
<name>A0ABU7ELQ2_9TELE</name>
<proteinExistence type="predicted"/>
<protein>
    <submittedName>
        <fullName evidence="1">Uncharacterized protein</fullName>
    </submittedName>
</protein>
<evidence type="ECO:0000313" key="1">
    <source>
        <dbReference type="EMBL" id="MED6287701.1"/>
    </source>
</evidence>